<keyword evidence="10" id="KW-1185">Reference proteome</keyword>
<evidence type="ECO:0000256" key="7">
    <source>
        <dbReference type="ARBA" id="ARBA00022842"/>
    </source>
</evidence>
<accession>A0A6I5NBQ7</accession>
<dbReference type="PANTHER" id="PTHR33571:SF12">
    <property type="entry name" value="BSL3053 PROTEIN"/>
    <property type="match status" value="1"/>
</dbReference>
<dbReference type="GO" id="GO:0016779">
    <property type="term" value="F:nucleotidyltransferase activity"/>
    <property type="evidence" value="ECO:0007669"/>
    <property type="project" value="UniProtKB-KW"/>
</dbReference>
<dbReference type="EMBL" id="VYSG01000001">
    <property type="protein sequence ID" value="NEG69940.1"/>
    <property type="molecule type" value="Genomic_DNA"/>
</dbReference>
<dbReference type="AlphaFoldDB" id="A0A6I5NBQ7"/>
<keyword evidence="3" id="KW-0548">Nucleotidyltransferase</keyword>
<dbReference type="Gene3D" id="3.30.460.10">
    <property type="entry name" value="Beta Polymerase, domain 2"/>
    <property type="match status" value="1"/>
</dbReference>
<evidence type="ECO:0000259" key="8">
    <source>
        <dbReference type="Pfam" id="PF18765"/>
    </source>
</evidence>
<evidence type="ECO:0000313" key="10">
    <source>
        <dbReference type="Proteomes" id="UP000469292"/>
    </source>
</evidence>
<keyword evidence="6" id="KW-0067">ATP-binding</keyword>
<dbReference type="InterPro" id="IPR052038">
    <property type="entry name" value="Type-VII_TA_antitoxin"/>
</dbReference>
<dbReference type="SUPFAM" id="SSF81301">
    <property type="entry name" value="Nucleotidyltransferase"/>
    <property type="match status" value="1"/>
</dbReference>
<comment type="cofactor">
    <cofactor evidence="1">
        <name>Mg(2+)</name>
        <dbReference type="ChEBI" id="CHEBI:18420"/>
    </cofactor>
</comment>
<dbReference type="Proteomes" id="UP000469292">
    <property type="component" value="Unassembled WGS sequence"/>
</dbReference>
<name>A0A6I5NBQ7_9BIFI</name>
<evidence type="ECO:0000256" key="4">
    <source>
        <dbReference type="ARBA" id="ARBA00022723"/>
    </source>
</evidence>
<dbReference type="InterPro" id="IPR043519">
    <property type="entry name" value="NT_sf"/>
</dbReference>
<evidence type="ECO:0000256" key="3">
    <source>
        <dbReference type="ARBA" id="ARBA00022695"/>
    </source>
</evidence>
<evidence type="ECO:0000256" key="5">
    <source>
        <dbReference type="ARBA" id="ARBA00022741"/>
    </source>
</evidence>
<dbReference type="GO" id="GO:0046872">
    <property type="term" value="F:metal ion binding"/>
    <property type="evidence" value="ECO:0007669"/>
    <property type="project" value="UniProtKB-KW"/>
</dbReference>
<organism evidence="9 10">
    <name type="scientific">Bifidobacterium choloepi</name>
    <dbReference type="NCBI Taxonomy" id="2614131"/>
    <lineage>
        <taxon>Bacteria</taxon>
        <taxon>Bacillati</taxon>
        <taxon>Actinomycetota</taxon>
        <taxon>Actinomycetes</taxon>
        <taxon>Bifidobacteriales</taxon>
        <taxon>Bifidobacteriaceae</taxon>
        <taxon>Bifidobacterium</taxon>
    </lineage>
</organism>
<dbReference type="CDD" id="cd05403">
    <property type="entry name" value="NT_KNTase_like"/>
    <property type="match status" value="1"/>
</dbReference>
<dbReference type="GO" id="GO:0005524">
    <property type="term" value="F:ATP binding"/>
    <property type="evidence" value="ECO:0007669"/>
    <property type="project" value="UniProtKB-KW"/>
</dbReference>
<reference evidence="9 10" key="1">
    <citation type="submission" date="2019-09" db="EMBL/GenBank/DDBJ databases">
        <title>Phylogenetic characterization of a novel taxon of the genus Bifidobacterium: Bifidobacterium choloepi sp. nov.</title>
        <authorList>
            <person name="Modesto M."/>
            <person name="Satti M."/>
        </authorList>
    </citation>
    <scope>NUCLEOTIDE SEQUENCE [LARGE SCALE GENOMIC DNA]</scope>
    <source>
        <strain evidence="9 10">BRDM6</strain>
    </source>
</reference>
<evidence type="ECO:0000256" key="6">
    <source>
        <dbReference type="ARBA" id="ARBA00022840"/>
    </source>
</evidence>
<protein>
    <submittedName>
        <fullName evidence="9">Nucleotidyltransferase domain-containing protein</fullName>
    </submittedName>
</protein>
<keyword evidence="5" id="KW-0547">Nucleotide-binding</keyword>
<evidence type="ECO:0000256" key="1">
    <source>
        <dbReference type="ARBA" id="ARBA00001946"/>
    </source>
</evidence>
<gene>
    <name evidence="9" type="ORF">F6S87_04880</name>
</gene>
<keyword evidence="2 9" id="KW-0808">Transferase</keyword>
<evidence type="ECO:0000313" key="9">
    <source>
        <dbReference type="EMBL" id="NEG69940.1"/>
    </source>
</evidence>
<dbReference type="Pfam" id="PF18765">
    <property type="entry name" value="Polbeta"/>
    <property type="match status" value="1"/>
</dbReference>
<evidence type="ECO:0000256" key="2">
    <source>
        <dbReference type="ARBA" id="ARBA00022679"/>
    </source>
</evidence>
<dbReference type="InterPro" id="IPR041633">
    <property type="entry name" value="Polbeta"/>
</dbReference>
<comment type="caution">
    <text evidence="9">The sequence shown here is derived from an EMBL/GenBank/DDBJ whole genome shotgun (WGS) entry which is preliminary data.</text>
</comment>
<keyword evidence="7" id="KW-0460">Magnesium</keyword>
<keyword evidence="4" id="KW-0479">Metal-binding</keyword>
<feature type="domain" description="Polymerase beta nucleotidyltransferase" evidence="8">
    <location>
        <begin position="20"/>
        <end position="80"/>
    </location>
</feature>
<sequence>MPPTAALPAIRNIVAASKPLARQHGVTALYLFGSMAKGTATETSDVDLIYEMDDSRDWRETEAFRADLRAVLHREIDLVRKSYLEIPKTDPYERELQDLFIRSVAKGPLIRILPDDGDAR</sequence>
<dbReference type="PANTHER" id="PTHR33571">
    <property type="entry name" value="SSL8005 PROTEIN"/>
    <property type="match status" value="1"/>
</dbReference>
<proteinExistence type="predicted"/>